<dbReference type="Proteomes" id="UP000218263">
    <property type="component" value="Chromosome"/>
</dbReference>
<dbReference type="Pfam" id="PF13084">
    <property type="entry name" value="DUF3943"/>
    <property type="match status" value="1"/>
</dbReference>
<keyword evidence="1" id="KW-0812">Transmembrane</keyword>
<reference evidence="3 4" key="1">
    <citation type="submission" date="2015-12" db="EMBL/GenBank/DDBJ databases">
        <title>Genome sequence of Mucilaginibacter gotjawali.</title>
        <authorList>
            <person name="Lee J.S."/>
            <person name="Lee K.C."/>
            <person name="Kim K.K."/>
            <person name="Lee B.W."/>
        </authorList>
    </citation>
    <scope>NUCLEOTIDE SEQUENCE [LARGE SCALE GENOMIC DNA]</scope>
    <source>
        <strain evidence="3 4">SA3-7</strain>
    </source>
</reference>
<keyword evidence="1" id="KW-1133">Transmembrane helix</keyword>
<dbReference type="EMBL" id="AP017313">
    <property type="protein sequence ID" value="BAU53482.1"/>
    <property type="molecule type" value="Genomic_DNA"/>
</dbReference>
<accession>A0A0X8X0A6</accession>
<protein>
    <recommendedName>
        <fullName evidence="2">DUF3943 domain-containing protein</fullName>
    </recommendedName>
</protein>
<dbReference type="InterPro" id="IPR025079">
    <property type="entry name" value="DUF3943"/>
</dbReference>
<dbReference type="KEGG" id="mgot:MgSA37_01650"/>
<feature type="transmembrane region" description="Helical" evidence="1">
    <location>
        <begin position="29"/>
        <end position="46"/>
    </location>
</feature>
<evidence type="ECO:0000313" key="3">
    <source>
        <dbReference type="EMBL" id="BAU53482.1"/>
    </source>
</evidence>
<dbReference type="OrthoDB" id="9808630at2"/>
<proteinExistence type="predicted"/>
<gene>
    <name evidence="3" type="ORF">MgSA37_01650</name>
</gene>
<organism evidence="3 4">
    <name type="scientific">Mucilaginibacter gotjawali</name>
    <dbReference type="NCBI Taxonomy" id="1550579"/>
    <lineage>
        <taxon>Bacteria</taxon>
        <taxon>Pseudomonadati</taxon>
        <taxon>Bacteroidota</taxon>
        <taxon>Sphingobacteriia</taxon>
        <taxon>Sphingobacteriales</taxon>
        <taxon>Sphingobacteriaceae</taxon>
        <taxon>Mucilaginibacter</taxon>
    </lineage>
</organism>
<evidence type="ECO:0000259" key="2">
    <source>
        <dbReference type="Pfam" id="PF13084"/>
    </source>
</evidence>
<feature type="domain" description="DUF3943" evidence="2">
    <location>
        <begin position="151"/>
        <end position="256"/>
    </location>
</feature>
<dbReference type="AlphaFoldDB" id="A0A0X8X0A6"/>
<sequence>MTNLYFMVPAAVISFALVIYSIKNSKTALLFLLILFSSSCLFAQVTPVDTIKPGNGPVKEQLKQIKNAKKTIKDTTGNQPAKNPFIDTTIRNKYGDLLNDDPKYNPKYPFWKPLAGVLGVNLFTWSMDRFLLNESFSHIGPATWKYNLRKGWEWDDDRFGVNFIAHPYTGSMYFNQARSQGYNYLQSVPFAAAGSLMWEYFGENTRPSYNDIINTTANGAFLGEVFYRLSSNIYDDRTRGGERVFREIFGGLIDPVRGFNRLLEGKTFRRTTTDVYQKEPLNITLAAGIHKINVDNNTILGNGPTNTLISLQIDYGNPLEDRKRKPFDYFTFRTEFSFGSGRKVLDNVLGYGVLFGGNTHLGKLSMLYGAFQYYDYWDNMTFELGTIGFGGGVVTKLPITDDIIAFTTVHLAGVPLAGNSTRFGPDTSQVRDYTYNNGFEAKFASTINFGTYVTTSVEYYYYLLHAFYGPASNNHIGILKPKITVHIVKNLSLGFEHFIYYDNRYIKTFPAIHSVRTEQKIFLSLYLEDPQRKGDYEQ</sequence>
<keyword evidence="4" id="KW-1185">Reference proteome</keyword>
<name>A0A0X8X0A6_9SPHI</name>
<keyword evidence="1" id="KW-0472">Membrane</keyword>
<feature type="transmembrane region" description="Helical" evidence="1">
    <location>
        <begin position="6"/>
        <end position="22"/>
    </location>
</feature>
<evidence type="ECO:0000256" key="1">
    <source>
        <dbReference type="SAM" id="Phobius"/>
    </source>
</evidence>
<evidence type="ECO:0000313" key="4">
    <source>
        <dbReference type="Proteomes" id="UP000218263"/>
    </source>
</evidence>
<dbReference type="RefSeq" id="WP_096351066.1">
    <property type="nucleotide sequence ID" value="NZ_AP017313.1"/>
</dbReference>